<feature type="region of interest" description="Disordered" evidence="1">
    <location>
        <begin position="35"/>
        <end position="66"/>
    </location>
</feature>
<dbReference type="AlphaFoldDB" id="A0AA38CCY1"/>
<feature type="non-terminal residue" evidence="2">
    <location>
        <position position="66"/>
    </location>
</feature>
<evidence type="ECO:0000313" key="2">
    <source>
        <dbReference type="EMBL" id="KAH9298382.1"/>
    </source>
</evidence>
<dbReference type="Proteomes" id="UP000824469">
    <property type="component" value="Unassembled WGS sequence"/>
</dbReference>
<dbReference type="EMBL" id="JAHRHJ020000010">
    <property type="protein sequence ID" value="KAH9298382.1"/>
    <property type="molecule type" value="Genomic_DNA"/>
</dbReference>
<reference evidence="2 3" key="1">
    <citation type="journal article" date="2021" name="Nat. Plants">
        <title>The Taxus genome provides insights into paclitaxel biosynthesis.</title>
        <authorList>
            <person name="Xiong X."/>
            <person name="Gou J."/>
            <person name="Liao Q."/>
            <person name="Li Y."/>
            <person name="Zhou Q."/>
            <person name="Bi G."/>
            <person name="Li C."/>
            <person name="Du R."/>
            <person name="Wang X."/>
            <person name="Sun T."/>
            <person name="Guo L."/>
            <person name="Liang H."/>
            <person name="Lu P."/>
            <person name="Wu Y."/>
            <person name="Zhang Z."/>
            <person name="Ro D.K."/>
            <person name="Shang Y."/>
            <person name="Huang S."/>
            <person name="Yan J."/>
        </authorList>
    </citation>
    <scope>NUCLEOTIDE SEQUENCE [LARGE SCALE GENOMIC DNA]</scope>
    <source>
        <strain evidence="2">Ta-2019</strain>
    </source>
</reference>
<proteinExistence type="predicted"/>
<feature type="non-terminal residue" evidence="2">
    <location>
        <position position="1"/>
    </location>
</feature>
<accession>A0AA38CCY1</accession>
<organism evidence="2 3">
    <name type="scientific">Taxus chinensis</name>
    <name type="common">Chinese yew</name>
    <name type="synonym">Taxus wallichiana var. chinensis</name>
    <dbReference type="NCBI Taxonomy" id="29808"/>
    <lineage>
        <taxon>Eukaryota</taxon>
        <taxon>Viridiplantae</taxon>
        <taxon>Streptophyta</taxon>
        <taxon>Embryophyta</taxon>
        <taxon>Tracheophyta</taxon>
        <taxon>Spermatophyta</taxon>
        <taxon>Pinopsida</taxon>
        <taxon>Pinidae</taxon>
        <taxon>Conifers II</taxon>
        <taxon>Cupressales</taxon>
        <taxon>Taxaceae</taxon>
        <taxon>Taxus</taxon>
    </lineage>
</organism>
<protein>
    <submittedName>
        <fullName evidence="2">Uncharacterized protein</fullName>
    </submittedName>
</protein>
<gene>
    <name evidence="2" type="ORF">KI387_030064</name>
</gene>
<sequence length="66" mass="7370">KSTPRGDGKSSSDIPPYYNNILVLSPTCYNTRIADTDTPERIQKEHEEGEVTPVKDEEDPDSGFTK</sequence>
<feature type="compositionally biased region" description="Acidic residues" evidence="1">
    <location>
        <begin position="56"/>
        <end position="66"/>
    </location>
</feature>
<evidence type="ECO:0000313" key="3">
    <source>
        <dbReference type="Proteomes" id="UP000824469"/>
    </source>
</evidence>
<evidence type="ECO:0000256" key="1">
    <source>
        <dbReference type="SAM" id="MobiDB-lite"/>
    </source>
</evidence>
<feature type="compositionally biased region" description="Basic and acidic residues" evidence="1">
    <location>
        <begin position="35"/>
        <end position="55"/>
    </location>
</feature>
<name>A0AA38CCY1_TAXCH</name>
<keyword evidence="3" id="KW-1185">Reference proteome</keyword>
<comment type="caution">
    <text evidence="2">The sequence shown here is derived from an EMBL/GenBank/DDBJ whole genome shotgun (WGS) entry which is preliminary data.</text>
</comment>